<keyword evidence="2" id="KW-0964">Secreted</keyword>
<keyword evidence="5" id="KW-0720">Serine protease</keyword>
<dbReference type="InterPro" id="IPR033116">
    <property type="entry name" value="TRYPSIN_SER"/>
</dbReference>
<dbReference type="InterPro" id="IPR043504">
    <property type="entry name" value="Peptidase_S1_PA_chymotrypsin"/>
</dbReference>
<dbReference type="InterPro" id="IPR050127">
    <property type="entry name" value="Serine_Proteases_S1"/>
</dbReference>
<feature type="compositionally biased region" description="Pro residues" evidence="8">
    <location>
        <begin position="158"/>
        <end position="176"/>
    </location>
</feature>
<keyword evidence="6" id="KW-1015">Disulfide bond</keyword>
<feature type="region of interest" description="Disordered" evidence="8">
    <location>
        <begin position="378"/>
        <end position="401"/>
    </location>
</feature>
<evidence type="ECO:0000256" key="6">
    <source>
        <dbReference type="ARBA" id="ARBA00023157"/>
    </source>
</evidence>
<dbReference type="Proteomes" id="UP000225706">
    <property type="component" value="Unassembled WGS sequence"/>
</dbReference>
<dbReference type="GO" id="GO:0006508">
    <property type="term" value="P:proteolysis"/>
    <property type="evidence" value="ECO:0007669"/>
    <property type="project" value="UniProtKB-KW"/>
</dbReference>
<evidence type="ECO:0000256" key="4">
    <source>
        <dbReference type="ARBA" id="ARBA00022801"/>
    </source>
</evidence>
<dbReference type="PROSITE" id="PS00135">
    <property type="entry name" value="TRYPSIN_SER"/>
    <property type="match status" value="1"/>
</dbReference>
<evidence type="ECO:0000256" key="1">
    <source>
        <dbReference type="ARBA" id="ARBA00004613"/>
    </source>
</evidence>
<dbReference type="EMBL" id="LSMT01000521">
    <property type="protein sequence ID" value="PFX16743.1"/>
    <property type="molecule type" value="Genomic_DNA"/>
</dbReference>
<evidence type="ECO:0000256" key="7">
    <source>
        <dbReference type="ARBA" id="ARBA00024195"/>
    </source>
</evidence>
<evidence type="ECO:0000256" key="3">
    <source>
        <dbReference type="ARBA" id="ARBA00022670"/>
    </source>
</evidence>
<dbReference type="OrthoDB" id="5974294at2759"/>
<evidence type="ECO:0000259" key="9">
    <source>
        <dbReference type="PROSITE" id="PS50240"/>
    </source>
</evidence>
<dbReference type="PANTHER" id="PTHR24264">
    <property type="entry name" value="TRYPSIN-RELATED"/>
    <property type="match status" value="1"/>
</dbReference>
<organism evidence="10 11">
    <name type="scientific">Stylophora pistillata</name>
    <name type="common">Smooth cauliflower coral</name>
    <dbReference type="NCBI Taxonomy" id="50429"/>
    <lineage>
        <taxon>Eukaryota</taxon>
        <taxon>Metazoa</taxon>
        <taxon>Cnidaria</taxon>
        <taxon>Anthozoa</taxon>
        <taxon>Hexacorallia</taxon>
        <taxon>Scleractinia</taxon>
        <taxon>Astrocoeniina</taxon>
        <taxon>Pocilloporidae</taxon>
        <taxon>Stylophora</taxon>
    </lineage>
</organism>
<dbReference type="FunFam" id="2.40.10.10:FF:000002">
    <property type="entry name" value="Transmembrane protease serine"/>
    <property type="match status" value="1"/>
</dbReference>
<dbReference type="PANTHER" id="PTHR24264:SF65">
    <property type="entry name" value="SRCR DOMAIN-CONTAINING PROTEIN"/>
    <property type="match status" value="1"/>
</dbReference>
<dbReference type="CDD" id="cd00190">
    <property type="entry name" value="Tryp_SPc"/>
    <property type="match status" value="1"/>
</dbReference>
<feature type="domain" description="Peptidase S1" evidence="9">
    <location>
        <begin position="1"/>
        <end position="153"/>
    </location>
</feature>
<evidence type="ECO:0000313" key="11">
    <source>
        <dbReference type="Proteomes" id="UP000225706"/>
    </source>
</evidence>
<dbReference type="STRING" id="50429.A0A2B4RIV9"/>
<dbReference type="SUPFAM" id="SSF50494">
    <property type="entry name" value="Trypsin-like serine proteases"/>
    <property type="match status" value="1"/>
</dbReference>
<dbReference type="SMART" id="SM00020">
    <property type="entry name" value="Tryp_SPc"/>
    <property type="match status" value="1"/>
</dbReference>
<dbReference type="Gene3D" id="2.40.10.10">
    <property type="entry name" value="Trypsin-like serine proteases"/>
    <property type="match status" value="1"/>
</dbReference>
<comment type="caution">
    <text evidence="10">The sequence shown here is derived from an EMBL/GenBank/DDBJ whole genome shotgun (WGS) entry which is preliminary data.</text>
</comment>
<accession>A0A2B4RIV9</accession>
<gene>
    <name evidence="10" type="ORF">AWC38_SpisGene18953</name>
</gene>
<dbReference type="GO" id="GO:0004252">
    <property type="term" value="F:serine-type endopeptidase activity"/>
    <property type="evidence" value="ECO:0007669"/>
    <property type="project" value="InterPro"/>
</dbReference>
<keyword evidence="4" id="KW-0378">Hydrolase</keyword>
<name>A0A2B4RIV9_STYPI</name>
<dbReference type="InterPro" id="IPR001254">
    <property type="entry name" value="Trypsin_dom"/>
</dbReference>
<evidence type="ECO:0000313" key="10">
    <source>
        <dbReference type="EMBL" id="PFX16743.1"/>
    </source>
</evidence>
<dbReference type="Pfam" id="PF00089">
    <property type="entry name" value="Trypsin"/>
    <property type="match status" value="1"/>
</dbReference>
<keyword evidence="11" id="KW-1185">Reference proteome</keyword>
<evidence type="ECO:0000256" key="5">
    <source>
        <dbReference type="ARBA" id="ARBA00022825"/>
    </source>
</evidence>
<evidence type="ECO:0000256" key="2">
    <source>
        <dbReference type="ARBA" id="ARBA00022525"/>
    </source>
</evidence>
<proteinExistence type="inferred from homology"/>
<comment type="similarity">
    <text evidence="7">Belongs to the peptidase S1 family. CLIP subfamily.</text>
</comment>
<sequence length="401" mass="44135">MHEDFTMETLKHDIAVLELRGSATISDEVSTVCLPSEEPKPGTECFVTGWGLVSESEQANILQQGQMPIVSNKDCAKKYTRFESKAHLCAGKGQESSSAGCHGDSGGPLVCEQGDSWYLHGAVSFGKKGCLPTAYTVFARITSYIPWIMDKIGGSPPLPVTPPSPATPPKPSPAKPGPVMRFAFAPSAGLYTRKKNEDRLDMHNFGCRDNQTYCPSYKHYCIKYPSFRKPGGVKGCYALVCQVQPSAQTVTKHTMTSVQALNNLSHENRGLRMWRAYDIGGGKFYSADQLARFGTTQGPTRLVTMETFSNPNVEADVYWTREETLKKASASDVASQMKSLRDDTGQKMFSRTEWLTEQQIGRYFSRLSALTRTGLLQRSPAASMTEDEEDDADNLASDIQS</sequence>
<evidence type="ECO:0000256" key="8">
    <source>
        <dbReference type="SAM" id="MobiDB-lite"/>
    </source>
</evidence>
<comment type="subcellular location">
    <subcellularLocation>
        <location evidence="1">Secreted</location>
    </subcellularLocation>
</comment>
<protein>
    <submittedName>
        <fullName evidence="10">Chymotrypsinogen B</fullName>
    </submittedName>
</protein>
<dbReference type="PROSITE" id="PS50240">
    <property type="entry name" value="TRYPSIN_DOM"/>
    <property type="match status" value="1"/>
</dbReference>
<reference evidence="11" key="1">
    <citation type="journal article" date="2017" name="bioRxiv">
        <title>Comparative analysis of the genomes of Stylophora pistillata and Acropora digitifera provides evidence for extensive differences between species of corals.</title>
        <authorList>
            <person name="Voolstra C.R."/>
            <person name="Li Y."/>
            <person name="Liew Y.J."/>
            <person name="Baumgarten S."/>
            <person name="Zoccola D."/>
            <person name="Flot J.-F."/>
            <person name="Tambutte S."/>
            <person name="Allemand D."/>
            <person name="Aranda M."/>
        </authorList>
    </citation>
    <scope>NUCLEOTIDE SEQUENCE [LARGE SCALE GENOMIC DNA]</scope>
</reference>
<feature type="region of interest" description="Disordered" evidence="8">
    <location>
        <begin position="158"/>
        <end position="177"/>
    </location>
</feature>
<dbReference type="AlphaFoldDB" id="A0A2B4RIV9"/>
<dbReference type="GO" id="GO:0005615">
    <property type="term" value="C:extracellular space"/>
    <property type="evidence" value="ECO:0007669"/>
    <property type="project" value="TreeGrafter"/>
</dbReference>
<keyword evidence="3" id="KW-0645">Protease</keyword>
<dbReference type="InterPro" id="IPR009003">
    <property type="entry name" value="Peptidase_S1_PA"/>
</dbReference>